<evidence type="ECO:0000313" key="11">
    <source>
        <dbReference type="EMBL" id="NYB74405.1"/>
    </source>
</evidence>
<dbReference type="GO" id="GO:0016020">
    <property type="term" value="C:membrane"/>
    <property type="evidence" value="ECO:0007669"/>
    <property type="project" value="InterPro"/>
</dbReference>
<dbReference type="InterPro" id="IPR007329">
    <property type="entry name" value="FMN-bd"/>
</dbReference>
<dbReference type="SMART" id="SM00900">
    <property type="entry name" value="FMN_bind"/>
    <property type="match status" value="1"/>
</dbReference>
<dbReference type="InterPro" id="IPR027477">
    <property type="entry name" value="Succ_DH/fumarate_Rdtase_cat_sf"/>
</dbReference>
<protein>
    <recommendedName>
        <fullName evidence="4">Urocanate reductase</fullName>
        <ecNumber evidence="3">1.3.99.33</ecNumber>
    </recommendedName>
</protein>
<evidence type="ECO:0000256" key="5">
    <source>
        <dbReference type="ARBA" id="ARBA00022630"/>
    </source>
</evidence>
<proteinExistence type="predicted"/>
<feature type="domain" description="FMN-binding" evidence="10">
    <location>
        <begin position="552"/>
        <end position="626"/>
    </location>
</feature>
<evidence type="ECO:0000256" key="7">
    <source>
        <dbReference type="ARBA" id="ARBA00023002"/>
    </source>
</evidence>
<keyword evidence="6" id="KW-0274">FAD</keyword>
<dbReference type="Pfam" id="PF04205">
    <property type="entry name" value="FMN_bind"/>
    <property type="match status" value="1"/>
</dbReference>
<evidence type="ECO:0000256" key="9">
    <source>
        <dbReference type="SAM" id="SignalP"/>
    </source>
</evidence>
<evidence type="ECO:0000256" key="2">
    <source>
        <dbReference type="ARBA" id="ARBA00001974"/>
    </source>
</evidence>
<dbReference type="InterPro" id="IPR050315">
    <property type="entry name" value="FAD-oxidoreductase_2"/>
</dbReference>
<keyword evidence="7" id="KW-0560">Oxidoreductase</keyword>
<evidence type="ECO:0000256" key="6">
    <source>
        <dbReference type="ARBA" id="ARBA00022827"/>
    </source>
</evidence>
<dbReference type="InterPro" id="IPR003953">
    <property type="entry name" value="FAD-dep_OxRdtase_2_FAD-bd"/>
</dbReference>
<dbReference type="PANTHER" id="PTHR43400">
    <property type="entry name" value="FUMARATE REDUCTASE"/>
    <property type="match status" value="1"/>
</dbReference>
<dbReference type="Pfam" id="PF00890">
    <property type="entry name" value="FAD_binding_2"/>
    <property type="match status" value="1"/>
</dbReference>
<comment type="catalytic activity">
    <reaction evidence="8">
        <text>dihydrourocanate + A = urocanate + AH2</text>
        <dbReference type="Rhea" id="RHEA:36059"/>
        <dbReference type="ChEBI" id="CHEBI:13193"/>
        <dbReference type="ChEBI" id="CHEBI:17499"/>
        <dbReference type="ChEBI" id="CHEBI:27247"/>
        <dbReference type="ChEBI" id="CHEBI:72991"/>
        <dbReference type="EC" id="1.3.99.33"/>
    </reaction>
</comment>
<dbReference type="Gene3D" id="3.90.700.10">
    <property type="entry name" value="Succinate dehydrogenase/fumarate reductase flavoprotein, catalytic domain"/>
    <property type="match status" value="1"/>
</dbReference>
<dbReference type="GO" id="GO:0010181">
    <property type="term" value="F:FMN binding"/>
    <property type="evidence" value="ECO:0007669"/>
    <property type="project" value="InterPro"/>
</dbReference>
<dbReference type="GO" id="GO:0008202">
    <property type="term" value="P:steroid metabolic process"/>
    <property type="evidence" value="ECO:0007669"/>
    <property type="project" value="UniProtKB-ARBA"/>
</dbReference>
<feature type="chain" id="PRO_5037216544" description="Urocanate reductase" evidence="9">
    <location>
        <begin position="23"/>
        <end position="628"/>
    </location>
</feature>
<comment type="caution">
    <text evidence="11">The sequence shown here is derived from an EMBL/GenBank/DDBJ whole genome shotgun (WGS) entry which is preliminary data.</text>
</comment>
<evidence type="ECO:0000259" key="10">
    <source>
        <dbReference type="SMART" id="SM00900"/>
    </source>
</evidence>
<evidence type="ECO:0000256" key="3">
    <source>
        <dbReference type="ARBA" id="ARBA00013137"/>
    </source>
</evidence>
<dbReference type="EMBL" id="JACBNQ010000009">
    <property type="protein sequence ID" value="NYB74405.1"/>
    <property type="molecule type" value="Genomic_DNA"/>
</dbReference>
<comment type="cofactor">
    <cofactor evidence="1">
        <name>FMN</name>
        <dbReference type="ChEBI" id="CHEBI:58210"/>
    </cofactor>
</comment>
<gene>
    <name evidence="11" type="ORF">HZF24_09690</name>
</gene>
<reference evidence="11" key="1">
    <citation type="submission" date="2020-07" db="EMBL/GenBank/DDBJ databases">
        <title>Genomic analysis of a strain of Sedimentibacter Hydroxybenzoicus DSM7310.</title>
        <authorList>
            <person name="Ma S."/>
        </authorList>
    </citation>
    <scope>NUCLEOTIDE SEQUENCE</scope>
    <source>
        <strain evidence="11">DSM 7310</strain>
    </source>
</reference>
<keyword evidence="9" id="KW-0732">Signal</keyword>
<evidence type="ECO:0000256" key="4">
    <source>
        <dbReference type="ARBA" id="ARBA00015872"/>
    </source>
</evidence>
<organism evidence="11 12">
    <name type="scientific">Sedimentibacter hydroxybenzoicus DSM 7310</name>
    <dbReference type="NCBI Taxonomy" id="1123245"/>
    <lineage>
        <taxon>Bacteria</taxon>
        <taxon>Bacillati</taxon>
        <taxon>Bacillota</taxon>
        <taxon>Tissierellia</taxon>
        <taxon>Sedimentibacter</taxon>
    </lineage>
</organism>
<sequence length="628" mass="69261">MKKLFVILLSLVLIMQTLTGFSFETPQMNYNSQDYHFEYTVDWHGEYDVIVVGYGGAGATASIEVADEGAEVLLLEKAPKGQEGGNTRYAGQAVLALDKNTVDKGTEYFKSLRGKFNTPVDDIIISYLEKAGENREWLTSIGAKNIMSFPFNEYDYPGGEVMDALIIEGEMFTGKLYRTLQEAVEKRSDKIEVWYESPAVGLIQDPRTKTVHGVKVENNGRVLNIRAKNGVVLCTGGFENNQQMIQDYLHLPYGYSKAARYNTGDGIKMAMEVGANLWHMGNMAGPDLNVLNPETGTTFAYAIQGEKSVLSTGFATQNTIFIGADGTRFTDESVLPHHGYIDFHGSWIQMPLSLPAFAVFDETARLSQPVYDSWSEGNVEEIEKGYVIKADSIDELAKKIGVDSANLKKTIKDYNKFCNDKKDTDFNRNPKTLKPITKAPYYAMELVPSFTNTQGGPERNKNGEVLDVNGRPIPHLYSAGELGSMFSSIYQGTGNLGEAVVFGRISGKNAAKVKYDVLQETAMKVKTPIKAVWTEREEIILKSGEYIGKDRGIGGPIEVKVNVQNKKIMNIDVVYHNETKGVSTNAIKTVTDRIVKNQTTDVDTVSGATVTSKAIINAVKDALDKAGF</sequence>
<dbReference type="Gene3D" id="3.50.50.60">
    <property type="entry name" value="FAD/NAD(P)-binding domain"/>
    <property type="match status" value="1"/>
</dbReference>
<keyword evidence="5" id="KW-0285">Flavoprotein</keyword>
<dbReference type="PANTHER" id="PTHR43400:SF10">
    <property type="entry name" value="3-OXOSTEROID 1-DEHYDROGENASE"/>
    <property type="match status" value="1"/>
</dbReference>
<dbReference type="AlphaFoldDB" id="A0A974BKM6"/>
<evidence type="ECO:0000256" key="1">
    <source>
        <dbReference type="ARBA" id="ARBA00001917"/>
    </source>
</evidence>
<evidence type="ECO:0000313" key="12">
    <source>
        <dbReference type="Proteomes" id="UP000611629"/>
    </source>
</evidence>
<evidence type="ECO:0000256" key="8">
    <source>
        <dbReference type="ARBA" id="ARBA00049922"/>
    </source>
</evidence>
<name>A0A974BKM6_SEDHY</name>
<dbReference type="SUPFAM" id="SSF51905">
    <property type="entry name" value="FAD/NAD(P)-binding domain"/>
    <property type="match status" value="1"/>
</dbReference>
<comment type="cofactor">
    <cofactor evidence="2">
        <name>FAD</name>
        <dbReference type="ChEBI" id="CHEBI:57692"/>
    </cofactor>
</comment>
<dbReference type="RefSeq" id="WP_179238099.1">
    <property type="nucleotide sequence ID" value="NZ_JACBNQ010000009.1"/>
</dbReference>
<dbReference type="InterPro" id="IPR036188">
    <property type="entry name" value="FAD/NAD-bd_sf"/>
</dbReference>
<accession>A0A974BKM6</accession>
<dbReference type="Gene3D" id="3.90.1010.20">
    <property type="match status" value="1"/>
</dbReference>
<dbReference type="GO" id="GO:0033765">
    <property type="term" value="F:steroid dehydrogenase activity, acting on the CH-CH group of donors"/>
    <property type="evidence" value="ECO:0007669"/>
    <property type="project" value="UniProtKB-ARBA"/>
</dbReference>
<dbReference type="SUPFAM" id="SSF56425">
    <property type="entry name" value="Succinate dehydrogenase/fumarate reductase flavoprotein, catalytic domain"/>
    <property type="match status" value="1"/>
</dbReference>
<feature type="signal peptide" evidence="9">
    <location>
        <begin position="1"/>
        <end position="22"/>
    </location>
</feature>
<dbReference type="Proteomes" id="UP000611629">
    <property type="component" value="Unassembled WGS sequence"/>
</dbReference>
<dbReference type="EC" id="1.3.99.33" evidence="3"/>
<keyword evidence="12" id="KW-1185">Reference proteome</keyword>